<dbReference type="Proteomes" id="UP001497482">
    <property type="component" value="Chromosome 16"/>
</dbReference>
<dbReference type="EMBL" id="OZ035838">
    <property type="protein sequence ID" value="CAL1583616.1"/>
    <property type="molecule type" value="Genomic_DNA"/>
</dbReference>
<keyword evidence="3" id="KW-1185">Reference proteome</keyword>
<dbReference type="AlphaFoldDB" id="A0AAV2K5B8"/>
<feature type="region of interest" description="Disordered" evidence="1">
    <location>
        <begin position="1"/>
        <end position="37"/>
    </location>
</feature>
<name>A0AAV2K5B8_KNICA</name>
<gene>
    <name evidence="2" type="ORF">KC01_LOCUS14069</name>
</gene>
<accession>A0AAV2K5B8</accession>
<proteinExistence type="predicted"/>
<protein>
    <submittedName>
        <fullName evidence="2">Uncharacterized protein</fullName>
    </submittedName>
</protein>
<sequence>MARREQGVLVEKLGQEDREDQRDPEGREGPEEQLENQEQRELLEVMALLVLLERGDCRGLKELTVSLDQKDLPDHQGKMGCLDILDREEKLDSKERWVLLDLLELSGLRVHLGRLAQWVSVATLDPLAPLESRVFLDPLEKKAPKEILVPLEALAKMAPQD</sequence>
<reference evidence="2 3" key="1">
    <citation type="submission" date="2024-04" db="EMBL/GenBank/DDBJ databases">
        <authorList>
            <person name="Waldvogel A.-M."/>
            <person name="Schoenle A."/>
        </authorList>
    </citation>
    <scope>NUCLEOTIDE SEQUENCE [LARGE SCALE GENOMIC DNA]</scope>
</reference>
<evidence type="ECO:0000313" key="2">
    <source>
        <dbReference type="EMBL" id="CAL1583616.1"/>
    </source>
</evidence>
<evidence type="ECO:0000313" key="3">
    <source>
        <dbReference type="Proteomes" id="UP001497482"/>
    </source>
</evidence>
<organism evidence="2 3">
    <name type="scientific">Knipowitschia caucasica</name>
    <name type="common">Caucasian dwarf goby</name>
    <name type="synonym">Pomatoschistus caucasicus</name>
    <dbReference type="NCBI Taxonomy" id="637954"/>
    <lineage>
        <taxon>Eukaryota</taxon>
        <taxon>Metazoa</taxon>
        <taxon>Chordata</taxon>
        <taxon>Craniata</taxon>
        <taxon>Vertebrata</taxon>
        <taxon>Euteleostomi</taxon>
        <taxon>Actinopterygii</taxon>
        <taxon>Neopterygii</taxon>
        <taxon>Teleostei</taxon>
        <taxon>Neoteleostei</taxon>
        <taxon>Acanthomorphata</taxon>
        <taxon>Gobiaria</taxon>
        <taxon>Gobiiformes</taxon>
        <taxon>Gobioidei</taxon>
        <taxon>Gobiidae</taxon>
        <taxon>Gobiinae</taxon>
        <taxon>Knipowitschia</taxon>
    </lineage>
</organism>
<evidence type="ECO:0000256" key="1">
    <source>
        <dbReference type="SAM" id="MobiDB-lite"/>
    </source>
</evidence>
<feature type="compositionally biased region" description="Basic and acidic residues" evidence="1">
    <location>
        <begin position="13"/>
        <end position="30"/>
    </location>
</feature>